<dbReference type="Proteomes" id="UP000277204">
    <property type="component" value="Unassembled WGS sequence"/>
</dbReference>
<gene>
    <name evidence="1" type="ORF">SMRZ_LOCUS11194</name>
</gene>
<dbReference type="AlphaFoldDB" id="A0A183M569"/>
<accession>A0A183M569</accession>
<sequence length="88" mass="10055">MKALLNDKSKFQKLAVKNDVADKIEKKLTDSVKEIKQQRVISEKVFEMLKPTGTIKPRLYGLPKIHKRGLPLRPVLDMNNSAYHAIAK</sequence>
<protein>
    <submittedName>
        <fullName evidence="1">Uncharacterized protein</fullName>
    </submittedName>
</protein>
<organism evidence="1 2">
    <name type="scientific">Schistosoma margrebowiei</name>
    <dbReference type="NCBI Taxonomy" id="48269"/>
    <lineage>
        <taxon>Eukaryota</taxon>
        <taxon>Metazoa</taxon>
        <taxon>Spiralia</taxon>
        <taxon>Lophotrochozoa</taxon>
        <taxon>Platyhelminthes</taxon>
        <taxon>Trematoda</taxon>
        <taxon>Digenea</taxon>
        <taxon>Strigeidida</taxon>
        <taxon>Schistosomatoidea</taxon>
        <taxon>Schistosomatidae</taxon>
        <taxon>Schistosoma</taxon>
    </lineage>
</organism>
<name>A0A183M569_9TREM</name>
<proteinExistence type="predicted"/>
<keyword evidence="2" id="KW-1185">Reference proteome</keyword>
<reference evidence="1 2" key="1">
    <citation type="submission" date="2018-11" db="EMBL/GenBank/DDBJ databases">
        <authorList>
            <consortium name="Pathogen Informatics"/>
        </authorList>
    </citation>
    <scope>NUCLEOTIDE SEQUENCE [LARGE SCALE GENOMIC DNA]</scope>
    <source>
        <strain evidence="1 2">Zambia</strain>
    </source>
</reference>
<evidence type="ECO:0000313" key="2">
    <source>
        <dbReference type="Proteomes" id="UP000277204"/>
    </source>
</evidence>
<dbReference type="EMBL" id="UZAI01006160">
    <property type="protein sequence ID" value="VDO94133.1"/>
    <property type="molecule type" value="Genomic_DNA"/>
</dbReference>
<evidence type="ECO:0000313" key="1">
    <source>
        <dbReference type="EMBL" id="VDO94133.1"/>
    </source>
</evidence>